<evidence type="ECO:0000313" key="3">
    <source>
        <dbReference type="Proteomes" id="UP000194267"/>
    </source>
</evidence>
<dbReference type="PROSITE" id="PS51257">
    <property type="entry name" value="PROKAR_LIPOPROTEIN"/>
    <property type="match status" value="1"/>
</dbReference>
<evidence type="ECO:0008006" key="4">
    <source>
        <dbReference type="Google" id="ProtNLM"/>
    </source>
</evidence>
<comment type="caution">
    <text evidence="2">The sequence shown here is derived from an EMBL/GenBank/DDBJ whole genome shotgun (WGS) entry which is preliminary data.</text>
</comment>
<proteinExistence type="predicted"/>
<sequence length="172" mass="19491">MSSMRRTILLLVVSALLVGCSARANLTQLPDAVTFTPITEATDFNIDAELVLQPHPELPNSWQGSMTFRFVSLVDEDLHNVRVAIFYPEQMVEMLLIPEETLVLPPSGRRFDVTPERPEWRFTHTVAAFDWEQLGEVKAAILNPIRLRIVWDGAERFLEIPPSEIAVREPNG</sequence>
<evidence type="ECO:0000256" key="1">
    <source>
        <dbReference type="SAM" id="SignalP"/>
    </source>
</evidence>
<organism evidence="2 3">
    <name type="scientific">Symbiobacterium thermophilum</name>
    <dbReference type="NCBI Taxonomy" id="2734"/>
    <lineage>
        <taxon>Bacteria</taxon>
        <taxon>Bacillati</taxon>
        <taxon>Bacillota</taxon>
        <taxon>Clostridia</taxon>
        <taxon>Eubacteriales</taxon>
        <taxon>Symbiobacteriaceae</taxon>
        <taxon>Symbiobacterium</taxon>
    </lineage>
</organism>
<name>A0A1Y2T101_SYMTR</name>
<dbReference type="AlphaFoldDB" id="A0A1Y2T101"/>
<dbReference type="Proteomes" id="UP000194267">
    <property type="component" value="Unassembled WGS sequence"/>
</dbReference>
<gene>
    <name evidence="2" type="ORF">A6D92_22430</name>
</gene>
<protein>
    <recommendedName>
        <fullName evidence="4">Lipoprotein</fullName>
    </recommendedName>
</protein>
<feature type="signal peptide" evidence="1">
    <location>
        <begin position="1"/>
        <end position="24"/>
    </location>
</feature>
<feature type="chain" id="PRO_5010999689" description="Lipoprotein" evidence="1">
    <location>
        <begin position="25"/>
        <end position="172"/>
    </location>
</feature>
<keyword evidence="1" id="KW-0732">Signal</keyword>
<evidence type="ECO:0000313" key="2">
    <source>
        <dbReference type="EMBL" id="OTA40160.1"/>
    </source>
</evidence>
<reference evidence="3" key="1">
    <citation type="submission" date="2016-04" db="EMBL/GenBank/DDBJ databases">
        <authorList>
            <person name="Antunes L.P."/>
            <person name="Martins L.F."/>
            <person name="Pereira R.V."/>
            <person name="Thomas A.M."/>
            <person name="Barbosa D."/>
            <person name="Nascimento L."/>
            <person name="Silva G.M."/>
            <person name="Condomitti G.W."/>
            <person name="Digiampietri L.A."/>
            <person name="Lombardi K.C."/>
            <person name="Ramos P.L."/>
            <person name="Quaggio R.B."/>
            <person name="Oliveira J.C."/>
            <person name="Pascon R.C."/>
            <person name="Cruz J.B."/>
            <person name="Silva A.M."/>
            <person name="Setubal J.C."/>
        </authorList>
    </citation>
    <scope>NUCLEOTIDE SEQUENCE [LARGE SCALE GENOMIC DNA]</scope>
</reference>
<dbReference type="EMBL" id="LWLV01002549">
    <property type="protein sequence ID" value="OTA40160.1"/>
    <property type="molecule type" value="Genomic_DNA"/>
</dbReference>
<accession>A0A1Y2T101</accession>